<organism evidence="2 3">
    <name type="scientific">Syntrophorhabdus aromaticivorans</name>
    <dbReference type="NCBI Taxonomy" id="328301"/>
    <lineage>
        <taxon>Bacteria</taxon>
        <taxon>Pseudomonadati</taxon>
        <taxon>Thermodesulfobacteriota</taxon>
        <taxon>Syntrophorhabdia</taxon>
        <taxon>Syntrophorhabdales</taxon>
        <taxon>Syntrophorhabdaceae</taxon>
        <taxon>Syntrophorhabdus</taxon>
    </lineage>
</organism>
<feature type="compositionally biased region" description="Basic and acidic residues" evidence="1">
    <location>
        <begin position="55"/>
        <end position="67"/>
    </location>
</feature>
<comment type="caution">
    <text evidence="2">The sequence shown here is derived from an EMBL/GenBank/DDBJ whole genome shotgun (WGS) entry which is preliminary data.</text>
</comment>
<reference evidence="2" key="1">
    <citation type="journal article" date="2020" name="Biotechnol. Biofuels">
        <title>New insights from the biogas microbiome by comprehensive genome-resolved metagenomics of nearly 1600 species originating from multiple anaerobic digesters.</title>
        <authorList>
            <person name="Campanaro S."/>
            <person name="Treu L."/>
            <person name="Rodriguez-R L.M."/>
            <person name="Kovalovszki A."/>
            <person name="Ziels R.M."/>
            <person name="Maus I."/>
            <person name="Zhu X."/>
            <person name="Kougias P.G."/>
            <person name="Basile A."/>
            <person name="Luo G."/>
            <person name="Schluter A."/>
            <person name="Konstantinidis K.T."/>
            <person name="Angelidaki I."/>
        </authorList>
    </citation>
    <scope>NUCLEOTIDE SEQUENCE</scope>
    <source>
        <strain evidence="2">AS06rmzACSIP_7</strain>
    </source>
</reference>
<feature type="region of interest" description="Disordered" evidence="1">
    <location>
        <begin position="44"/>
        <end position="67"/>
    </location>
</feature>
<protein>
    <submittedName>
        <fullName evidence="2">Uncharacterized protein</fullName>
    </submittedName>
</protein>
<dbReference type="AlphaFoldDB" id="A0A971S0Y7"/>
<proteinExistence type="predicted"/>
<dbReference type="EMBL" id="JAAYEE010000102">
    <property type="protein sequence ID" value="NLW35074.1"/>
    <property type="molecule type" value="Genomic_DNA"/>
</dbReference>
<accession>A0A971S0Y7</accession>
<dbReference type="Proteomes" id="UP000777265">
    <property type="component" value="Unassembled WGS sequence"/>
</dbReference>
<reference evidence="2" key="2">
    <citation type="submission" date="2020-01" db="EMBL/GenBank/DDBJ databases">
        <authorList>
            <person name="Campanaro S."/>
        </authorList>
    </citation>
    <scope>NUCLEOTIDE SEQUENCE</scope>
    <source>
        <strain evidence="2">AS06rmzACSIP_7</strain>
    </source>
</reference>
<name>A0A971S0Y7_9BACT</name>
<evidence type="ECO:0000313" key="3">
    <source>
        <dbReference type="Proteomes" id="UP000777265"/>
    </source>
</evidence>
<sequence length="67" mass="7333">MKRFNDSVKPSFEHLGVLTTSNAGLGASRDLLLSRLITGKLSVEDPDIKFPPGMRDPEPSKGREDHA</sequence>
<evidence type="ECO:0000256" key="1">
    <source>
        <dbReference type="SAM" id="MobiDB-lite"/>
    </source>
</evidence>
<evidence type="ECO:0000313" key="2">
    <source>
        <dbReference type="EMBL" id="NLW35074.1"/>
    </source>
</evidence>
<gene>
    <name evidence="2" type="ORF">GXY80_06265</name>
</gene>